<evidence type="ECO:0000313" key="1">
    <source>
        <dbReference type="EMBL" id="KAK0625304.1"/>
    </source>
</evidence>
<comment type="caution">
    <text evidence="1">The sequence shown here is derived from an EMBL/GenBank/DDBJ whole genome shotgun (WGS) entry which is preliminary data.</text>
</comment>
<organism evidence="1 2">
    <name type="scientific">Bombardia bombarda</name>
    <dbReference type="NCBI Taxonomy" id="252184"/>
    <lineage>
        <taxon>Eukaryota</taxon>
        <taxon>Fungi</taxon>
        <taxon>Dikarya</taxon>
        <taxon>Ascomycota</taxon>
        <taxon>Pezizomycotina</taxon>
        <taxon>Sordariomycetes</taxon>
        <taxon>Sordariomycetidae</taxon>
        <taxon>Sordariales</taxon>
        <taxon>Lasiosphaeriaceae</taxon>
        <taxon>Bombardia</taxon>
    </lineage>
</organism>
<dbReference type="Proteomes" id="UP001174934">
    <property type="component" value="Unassembled WGS sequence"/>
</dbReference>
<accession>A0AA39X118</accession>
<evidence type="ECO:0000313" key="2">
    <source>
        <dbReference type="Proteomes" id="UP001174934"/>
    </source>
</evidence>
<dbReference type="EMBL" id="JAULSR010000003">
    <property type="protein sequence ID" value="KAK0625304.1"/>
    <property type="molecule type" value="Genomic_DNA"/>
</dbReference>
<proteinExistence type="predicted"/>
<dbReference type="AlphaFoldDB" id="A0AA39X118"/>
<name>A0AA39X118_9PEZI</name>
<reference evidence="1" key="1">
    <citation type="submission" date="2023-06" db="EMBL/GenBank/DDBJ databases">
        <title>Genome-scale phylogeny and comparative genomics of the fungal order Sordariales.</title>
        <authorList>
            <consortium name="Lawrence Berkeley National Laboratory"/>
            <person name="Hensen N."/>
            <person name="Bonometti L."/>
            <person name="Westerberg I."/>
            <person name="Brannstrom I.O."/>
            <person name="Guillou S."/>
            <person name="Cros-Aarteil S."/>
            <person name="Calhoun S."/>
            <person name="Haridas S."/>
            <person name="Kuo A."/>
            <person name="Mondo S."/>
            <person name="Pangilinan J."/>
            <person name="Riley R."/>
            <person name="LaButti K."/>
            <person name="Andreopoulos B."/>
            <person name="Lipzen A."/>
            <person name="Chen C."/>
            <person name="Yanf M."/>
            <person name="Daum C."/>
            <person name="Ng V."/>
            <person name="Clum A."/>
            <person name="Steindorff A."/>
            <person name="Ohm R."/>
            <person name="Martin F."/>
            <person name="Silar P."/>
            <person name="Natvig D."/>
            <person name="Lalanne C."/>
            <person name="Gautier V."/>
            <person name="Ament-velasquez S.L."/>
            <person name="Kruys A."/>
            <person name="Hutchinson M.I."/>
            <person name="Powell A.J."/>
            <person name="Barry K."/>
            <person name="Miller A.N."/>
            <person name="Grigoriev I.V."/>
            <person name="Debuchy R."/>
            <person name="Gladieux P."/>
            <person name="Thoren M.H."/>
            <person name="Johannesson H."/>
        </authorList>
    </citation>
    <scope>NUCLEOTIDE SEQUENCE</scope>
    <source>
        <strain evidence="1">SMH3391-2</strain>
    </source>
</reference>
<protein>
    <submittedName>
        <fullName evidence="1">Uncharacterized protein</fullName>
    </submittedName>
</protein>
<gene>
    <name evidence="1" type="ORF">B0T17DRAFT_269570</name>
</gene>
<keyword evidence="2" id="KW-1185">Reference proteome</keyword>
<sequence>MCNQISSELAHFAYSLALTRTLAYTHADDACDIALISFGSVSHNPGYTHIYRIAHLPWKYTHSLTTNTILYHQPNQAKEPRW</sequence>